<evidence type="ECO:0000256" key="1">
    <source>
        <dbReference type="ARBA" id="ARBA00004123"/>
    </source>
</evidence>
<dbReference type="FunFam" id="3.30.730.10:FF:000008">
    <property type="entry name" value="AP2 domain-containing protein RAP2.8"/>
    <property type="match status" value="1"/>
</dbReference>
<dbReference type="SUPFAM" id="SSF54171">
    <property type="entry name" value="DNA-binding domain"/>
    <property type="match status" value="1"/>
</dbReference>
<reference evidence="9" key="1">
    <citation type="submission" date="2019-09" db="EMBL/GenBank/DDBJ databases">
        <authorList>
            <person name="Zhang L."/>
        </authorList>
    </citation>
    <scope>NUCLEOTIDE SEQUENCE</scope>
</reference>
<dbReference type="GO" id="GO:0005634">
    <property type="term" value="C:nucleus"/>
    <property type="evidence" value="ECO:0007669"/>
    <property type="project" value="UniProtKB-SubCell"/>
</dbReference>
<sequence>MDSYADGGGHRWEEDPWQSSTQKGTLLALPMAPPDEEEGDGEDNERGKKLPSSRYKGVVPQRNRKWGAQIYEKHLRVWLGTFRTELEAAVAYDVAALKFRGREAITNFSAAWEDPHQARFLEAHSKDEIVDMLRRNVYHDELSTARKDGSAAASSAWAKRASLAAGATVMKEIFDKVLTPSDIGKLNRLVIPKHHAERFFPIDAGEGVVLNFEDEVGKIWRFKYSYWASSQCYVLTRGWRRFVMEKGLQVGDVVIFSRSAGPEQLNYIGWKHSDDDAMVEQEDGCRHCSATRRPPSPVVHPLVLPRPDQSVKLFGIDLSSGPLN</sequence>
<dbReference type="SMART" id="SM00380">
    <property type="entry name" value="AP2"/>
    <property type="match status" value="1"/>
</dbReference>
<dbReference type="InterPro" id="IPR044800">
    <property type="entry name" value="LEC2-like"/>
</dbReference>
<feature type="domain" description="TF-B3" evidence="7">
    <location>
        <begin position="174"/>
        <end position="273"/>
    </location>
</feature>
<dbReference type="GO" id="GO:0003677">
    <property type="term" value="F:DNA binding"/>
    <property type="evidence" value="ECO:0007669"/>
    <property type="project" value="UniProtKB-KW"/>
</dbReference>
<name>A0A5K1CMM7_9MAGN</name>
<accession>A0A5K1CMM7</accession>
<evidence type="ECO:0008006" key="10">
    <source>
        <dbReference type="Google" id="ProtNLM"/>
    </source>
</evidence>
<dbReference type="CDD" id="cd10017">
    <property type="entry name" value="B3_DNA"/>
    <property type="match status" value="1"/>
</dbReference>
<dbReference type="InterPro" id="IPR016177">
    <property type="entry name" value="DNA-bd_dom_sf"/>
</dbReference>
<dbReference type="AlphaFoldDB" id="A0A5K1CMM7"/>
<dbReference type="InterPro" id="IPR036955">
    <property type="entry name" value="AP2/ERF_dom_sf"/>
</dbReference>
<evidence type="ECO:0000256" key="3">
    <source>
        <dbReference type="ARBA" id="ARBA00023125"/>
    </source>
</evidence>
<comment type="subcellular location">
    <subcellularLocation>
        <location evidence="1">Nucleus</location>
    </subcellularLocation>
</comment>
<dbReference type="Gramene" id="NC4G0020430.1">
    <property type="protein sequence ID" value="NC4G0020430.1:cds"/>
    <property type="gene ID" value="NC4G0020430"/>
</dbReference>
<dbReference type="CDD" id="cd00018">
    <property type="entry name" value="AP2"/>
    <property type="match status" value="1"/>
</dbReference>
<dbReference type="SUPFAM" id="SSF101936">
    <property type="entry name" value="DNA-binding pseudobarrel domain"/>
    <property type="match status" value="1"/>
</dbReference>
<dbReference type="PRINTS" id="PR00367">
    <property type="entry name" value="ETHRSPELEMNT"/>
</dbReference>
<proteinExistence type="predicted"/>
<evidence type="ECO:0000256" key="5">
    <source>
        <dbReference type="ARBA" id="ARBA00023242"/>
    </source>
</evidence>
<evidence type="ECO:0000256" key="2">
    <source>
        <dbReference type="ARBA" id="ARBA00023015"/>
    </source>
</evidence>
<evidence type="ECO:0000259" key="7">
    <source>
        <dbReference type="PROSITE" id="PS50863"/>
    </source>
</evidence>
<dbReference type="PANTHER" id="PTHR31140:SF139">
    <property type="entry name" value="B3 DOMAIN-CONTAINING PROTEIN OS02G0455900-RELATED"/>
    <property type="match status" value="1"/>
</dbReference>
<dbReference type="InterPro" id="IPR003340">
    <property type="entry name" value="B3_DNA-bd"/>
</dbReference>
<gene>
    <name evidence="9" type="ORF">NYM_LOCUS16876</name>
</gene>
<dbReference type="PROSITE" id="PS51032">
    <property type="entry name" value="AP2_ERF"/>
    <property type="match status" value="1"/>
</dbReference>
<keyword evidence="4" id="KW-0804">Transcription</keyword>
<dbReference type="InterPro" id="IPR001471">
    <property type="entry name" value="AP2/ERF_dom"/>
</dbReference>
<evidence type="ECO:0000256" key="4">
    <source>
        <dbReference type="ARBA" id="ARBA00023163"/>
    </source>
</evidence>
<feature type="region of interest" description="Disordered" evidence="6">
    <location>
        <begin position="1"/>
        <end position="56"/>
    </location>
</feature>
<dbReference type="InterPro" id="IPR015300">
    <property type="entry name" value="DNA-bd_pseudobarrel_sf"/>
</dbReference>
<evidence type="ECO:0000259" key="8">
    <source>
        <dbReference type="PROSITE" id="PS51032"/>
    </source>
</evidence>
<feature type="compositionally biased region" description="Acidic residues" evidence="6">
    <location>
        <begin position="34"/>
        <end position="43"/>
    </location>
</feature>
<dbReference type="OMA" id="NQETHAI"/>
<keyword evidence="2" id="KW-0805">Transcription regulation</keyword>
<dbReference type="EMBL" id="LR721782">
    <property type="protein sequence ID" value="VVW28270.1"/>
    <property type="molecule type" value="Genomic_DNA"/>
</dbReference>
<evidence type="ECO:0000256" key="6">
    <source>
        <dbReference type="SAM" id="MobiDB-lite"/>
    </source>
</evidence>
<evidence type="ECO:0000313" key="9">
    <source>
        <dbReference type="EMBL" id="VVW28270.1"/>
    </source>
</evidence>
<keyword evidence="3" id="KW-0238">DNA-binding</keyword>
<dbReference type="OrthoDB" id="2020802at2759"/>
<dbReference type="PROSITE" id="PS50863">
    <property type="entry name" value="B3"/>
    <property type="match status" value="1"/>
</dbReference>
<keyword evidence="5" id="KW-0539">Nucleus</keyword>
<dbReference type="GO" id="GO:0003700">
    <property type="term" value="F:DNA-binding transcription factor activity"/>
    <property type="evidence" value="ECO:0007669"/>
    <property type="project" value="InterPro"/>
</dbReference>
<organism evidence="9">
    <name type="scientific">Nymphaea colorata</name>
    <name type="common">pocket water lily</name>
    <dbReference type="NCBI Taxonomy" id="210225"/>
    <lineage>
        <taxon>Eukaryota</taxon>
        <taxon>Viridiplantae</taxon>
        <taxon>Streptophyta</taxon>
        <taxon>Embryophyta</taxon>
        <taxon>Tracheophyta</taxon>
        <taxon>Spermatophyta</taxon>
        <taxon>Magnoliopsida</taxon>
        <taxon>Nymphaeales</taxon>
        <taxon>Nymphaeaceae</taxon>
        <taxon>Nymphaea</taxon>
    </lineage>
</organism>
<protein>
    <recommendedName>
        <fullName evidence="10">AP2/ERF domain-containing protein</fullName>
    </recommendedName>
</protein>
<dbReference type="Gene3D" id="3.30.730.10">
    <property type="entry name" value="AP2/ERF domain"/>
    <property type="match status" value="1"/>
</dbReference>
<dbReference type="SMART" id="SM01019">
    <property type="entry name" value="B3"/>
    <property type="match status" value="1"/>
</dbReference>
<dbReference type="PANTHER" id="PTHR31140">
    <property type="entry name" value="B3 DOMAIN-CONTAINING TRANSCRIPTION FACTOR ABI3"/>
    <property type="match status" value="1"/>
</dbReference>
<dbReference type="Pfam" id="PF02362">
    <property type="entry name" value="B3"/>
    <property type="match status" value="1"/>
</dbReference>
<feature type="domain" description="AP2/ERF" evidence="8">
    <location>
        <begin position="54"/>
        <end position="109"/>
    </location>
</feature>
<dbReference type="Gene3D" id="2.40.330.10">
    <property type="entry name" value="DNA-binding pseudobarrel domain"/>
    <property type="match status" value="1"/>
</dbReference>